<dbReference type="InterPro" id="IPR002470">
    <property type="entry name" value="Peptidase_S9A"/>
</dbReference>
<dbReference type="InterPro" id="IPR023302">
    <property type="entry name" value="Pept_S9A_N"/>
</dbReference>
<dbReference type="PANTHER" id="PTHR42881">
    <property type="entry name" value="PROLYL ENDOPEPTIDASE"/>
    <property type="match status" value="1"/>
</dbReference>
<feature type="domain" description="Peptidase S9 prolyl oligopeptidase catalytic" evidence="8">
    <location>
        <begin position="556"/>
        <end position="721"/>
    </location>
</feature>
<name>A0A316VGR9_9BASI</name>
<evidence type="ECO:0000259" key="9">
    <source>
        <dbReference type="Pfam" id="PF02897"/>
    </source>
</evidence>
<keyword evidence="6 7" id="KW-0720">Serine protease</keyword>
<dbReference type="InterPro" id="IPR029058">
    <property type="entry name" value="AB_hydrolase_fold"/>
</dbReference>
<dbReference type="RefSeq" id="XP_025357141.1">
    <property type="nucleotide sequence ID" value="XM_025498087.1"/>
</dbReference>
<evidence type="ECO:0000313" key="10">
    <source>
        <dbReference type="EMBL" id="PWN36839.1"/>
    </source>
</evidence>
<dbReference type="OrthoDB" id="248387at2759"/>
<dbReference type="Gene3D" id="3.40.50.1820">
    <property type="entry name" value="alpha/beta hydrolase"/>
    <property type="match status" value="1"/>
</dbReference>
<keyword evidence="5 7" id="KW-0378">Hydrolase</keyword>
<gene>
    <name evidence="10" type="ORF">FA14DRAFT_159169</name>
</gene>
<accession>A0A316VGR9</accession>
<evidence type="ECO:0000256" key="6">
    <source>
        <dbReference type="ARBA" id="ARBA00022825"/>
    </source>
</evidence>
<proteinExistence type="inferred from homology"/>
<dbReference type="Pfam" id="PF00326">
    <property type="entry name" value="Peptidase_S9"/>
    <property type="match status" value="1"/>
</dbReference>
<protein>
    <recommendedName>
        <fullName evidence="7">Prolyl endopeptidase</fullName>
        <ecNumber evidence="7">3.4.21.-</ecNumber>
    </recommendedName>
</protein>
<comment type="catalytic activity">
    <reaction evidence="1">
        <text>Hydrolysis of Pro-|-Xaa &gt;&gt; Ala-|-Xaa in oligopeptides.</text>
        <dbReference type="EC" id="3.4.21.26"/>
    </reaction>
</comment>
<dbReference type="Proteomes" id="UP000245771">
    <property type="component" value="Unassembled WGS sequence"/>
</dbReference>
<dbReference type="GO" id="GO:0005829">
    <property type="term" value="C:cytosol"/>
    <property type="evidence" value="ECO:0007669"/>
    <property type="project" value="TreeGrafter"/>
</dbReference>
<dbReference type="SUPFAM" id="SSF50993">
    <property type="entry name" value="Peptidase/esterase 'gauge' domain"/>
    <property type="match status" value="1"/>
</dbReference>
<evidence type="ECO:0000256" key="4">
    <source>
        <dbReference type="ARBA" id="ARBA00022670"/>
    </source>
</evidence>
<dbReference type="GO" id="GO:0070012">
    <property type="term" value="F:oligopeptidase activity"/>
    <property type="evidence" value="ECO:0007669"/>
    <property type="project" value="TreeGrafter"/>
</dbReference>
<evidence type="ECO:0000256" key="7">
    <source>
        <dbReference type="RuleBase" id="RU368024"/>
    </source>
</evidence>
<keyword evidence="11" id="KW-1185">Reference proteome</keyword>
<reference evidence="10 11" key="1">
    <citation type="journal article" date="2018" name="Mol. Biol. Evol.">
        <title>Broad Genomic Sampling Reveals a Smut Pathogenic Ancestry of the Fungal Clade Ustilaginomycotina.</title>
        <authorList>
            <person name="Kijpornyongpan T."/>
            <person name="Mondo S.J."/>
            <person name="Barry K."/>
            <person name="Sandor L."/>
            <person name="Lee J."/>
            <person name="Lipzen A."/>
            <person name="Pangilinan J."/>
            <person name="LaButti K."/>
            <person name="Hainaut M."/>
            <person name="Henrissat B."/>
            <person name="Grigoriev I.V."/>
            <person name="Spatafora J.W."/>
            <person name="Aime M.C."/>
        </authorList>
    </citation>
    <scope>NUCLEOTIDE SEQUENCE [LARGE SCALE GENOMIC DNA]</scope>
    <source>
        <strain evidence="10 11">MCA 3882</strain>
    </source>
</reference>
<dbReference type="GO" id="GO:0004252">
    <property type="term" value="F:serine-type endopeptidase activity"/>
    <property type="evidence" value="ECO:0007669"/>
    <property type="project" value="UniProtKB-UniRule"/>
</dbReference>
<dbReference type="InterPro" id="IPR051167">
    <property type="entry name" value="Prolyl_oligopep/macrocyclase"/>
</dbReference>
<comment type="similarity">
    <text evidence="2 7">Belongs to the peptidase S9A family.</text>
</comment>
<dbReference type="GO" id="GO:0006508">
    <property type="term" value="P:proteolysis"/>
    <property type="evidence" value="ECO:0007669"/>
    <property type="project" value="UniProtKB-KW"/>
</dbReference>
<dbReference type="EMBL" id="KZ819602">
    <property type="protein sequence ID" value="PWN36839.1"/>
    <property type="molecule type" value="Genomic_DNA"/>
</dbReference>
<dbReference type="AlphaFoldDB" id="A0A316VGR9"/>
<dbReference type="InterPro" id="IPR001375">
    <property type="entry name" value="Peptidase_S9_cat"/>
</dbReference>
<sequence length="759" mass="84782">MIKYHSKKFLSTATVAFTIFAVVHCASLSKRVQSNAPGWDPHSTPFPAVRRGDVVFQYRSEAAKGNVSVPDPYNWLENSDVSSFKQAQLAFTKTYLDKLEDLDVIRSAIKDADSYTPLYAPRPYGPKDDLSYLYDFKEKGAAYSRSYIAKQKDLDDAARTKFATLPGKVLIDDSLLGGKITWQQQISPDGTKVLYSIVDPDTYANIKLFVRDVSNPLTDKSQKIQEGGYGHYPDVVSNIHASTESWSGDSKSFFYSDSDGNVRYHVLGTEVKDDPVLVKPNTDSEGFWWSKISDDQRYVFVTGVADSFDGRKMYAASLDQKISGPIKWVPISTDYDFSWNYVASVGDDLYFETTKDAPNHQIVRITLDFSKAVLTDDFNTFTQGAESVTAILQRPDAKMTNLASYDNDKILITYEKDDAVELIAFSLTTGAQLQQVALDTPSTSVSLQAFPSSTDAYVQLDSLSSPSNLYHLKWDHAKNRFSSQLAYQQLDGVIDPNKYVVERQMAPSKTGNDEIPFYVLHRKDMKLDGSHPVIINFYGAYGFNWQSGYDAQHFAFVHLYNAVYILAAPRGGGDKGEDWHRAGMLNNKQNTFDDIISVAQYAIDQKWTSPGKLILDVQYAGATASAAIVNQAPEGLFGAYIGFSGIYDLLRLDRSTDKAVRIAEYGDPSDPKAFDWLRKFSPLHNIDSHKAYPTILIYPPADGGAIEPWHIYKYISELQYQLPNNPNPLLLGNANDTQEDRSVIAFGLAAHTIGFKRAN</sequence>
<evidence type="ECO:0000256" key="1">
    <source>
        <dbReference type="ARBA" id="ARBA00001070"/>
    </source>
</evidence>
<comment type="subunit">
    <text evidence="3">Monomer.</text>
</comment>
<evidence type="ECO:0000256" key="3">
    <source>
        <dbReference type="ARBA" id="ARBA00011245"/>
    </source>
</evidence>
<dbReference type="Gene3D" id="2.130.10.120">
    <property type="entry name" value="Prolyl oligopeptidase, N-terminal domain"/>
    <property type="match status" value="1"/>
</dbReference>
<dbReference type="Pfam" id="PF02897">
    <property type="entry name" value="Peptidase_S9_N"/>
    <property type="match status" value="1"/>
</dbReference>
<feature type="domain" description="Peptidase S9A N-terminal" evidence="9">
    <location>
        <begin position="66"/>
        <end position="479"/>
    </location>
</feature>
<keyword evidence="4 7" id="KW-0645">Protease</keyword>
<evidence type="ECO:0000313" key="11">
    <source>
        <dbReference type="Proteomes" id="UP000245771"/>
    </source>
</evidence>
<dbReference type="GeneID" id="37019868"/>
<dbReference type="PANTHER" id="PTHR42881:SF2">
    <property type="entry name" value="PROLYL ENDOPEPTIDASE"/>
    <property type="match status" value="1"/>
</dbReference>
<evidence type="ECO:0000256" key="2">
    <source>
        <dbReference type="ARBA" id="ARBA00005228"/>
    </source>
</evidence>
<evidence type="ECO:0000256" key="5">
    <source>
        <dbReference type="ARBA" id="ARBA00022801"/>
    </source>
</evidence>
<organism evidence="10 11">
    <name type="scientific">Meira miltonrushii</name>
    <dbReference type="NCBI Taxonomy" id="1280837"/>
    <lineage>
        <taxon>Eukaryota</taxon>
        <taxon>Fungi</taxon>
        <taxon>Dikarya</taxon>
        <taxon>Basidiomycota</taxon>
        <taxon>Ustilaginomycotina</taxon>
        <taxon>Exobasidiomycetes</taxon>
        <taxon>Exobasidiales</taxon>
        <taxon>Brachybasidiaceae</taxon>
        <taxon>Meira</taxon>
    </lineage>
</organism>
<evidence type="ECO:0000259" key="8">
    <source>
        <dbReference type="Pfam" id="PF00326"/>
    </source>
</evidence>
<dbReference type="PRINTS" id="PR00862">
    <property type="entry name" value="PROLIGOPTASE"/>
</dbReference>
<dbReference type="EC" id="3.4.21.-" evidence="7"/>
<dbReference type="SUPFAM" id="SSF53474">
    <property type="entry name" value="alpha/beta-Hydrolases"/>
    <property type="match status" value="1"/>
</dbReference>
<dbReference type="InParanoid" id="A0A316VGR9"/>